<keyword evidence="2" id="KW-1185">Reference proteome</keyword>
<evidence type="ECO:0000313" key="2">
    <source>
        <dbReference type="Proteomes" id="UP000596827"/>
    </source>
</evidence>
<dbReference type="InterPro" id="IPR007607">
    <property type="entry name" value="BacA/B"/>
</dbReference>
<accession>A0A923S7Z3</accession>
<sequence length="117" mass="12252">MNIVNRVAPGSNCAGKFTYEGGVLVQGRLEGSIEVTGGPLVLMPEGEIVGDINVKGEAYLFGTILEKAPGEMSEVDVNDAVFLANSLKADANITAGAIKSYEGALVNGRIRTVRRQA</sequence>
<name>A0A923S7Z3_9BURK</name>
<evidence type="ECO:0000313" key="1">
    <source>
        <dbReference type="EMBL" id="MBC5767587.1"/>
    </source>
</evidence>
<reference evidence="1" key="1">
    <citation type="submission" date="2020-08" db="EMBL/GenBank/DDBJ databases">
        <title>Ramlibacter sp. GTP1 16S ribosomal RNA gene genome sequencing and assembly.</title>
        <authorList>
            <person name="Kang M."/>
        </authorList>
    </citation>
    <scope>NUCLEOTIDE SEQUENCE</scope>
    <source>
        <strain evidence="1">GTP1</strain>
    </source>
</reference>
<protein>
    <submittedName>
        <fullName evidence="1">Polymer-forming cytoskeletal protein</fullName>
    </submittedName>
</protein>
<organism evidence="1 2">
    <name type="scientific">Ramlibacter albus</name>
    <dbReference type="NCBI Taxonomy" id="2079448"/>
    <lineage>
        <taxon>Bacteria</taxon>
        <taxon>Pseudomonadati</taxon>
        <taxon>Pseudomonadota</taxon>
        <taxon>Betaproteobacteria</taxon>
        <taxon>Burkholderiales</taxon>
        <taxon>Comamonadaceae</taxon>
        <taxon>Ramlibacter</taxon>
    </lineage>
</organism>
<dbReference type="AlphaFoldDB" id="A0A923S7Z3"/>
<dbReference type="Pfam" id="PF04519">
    <property type="entry name" value="Bactofilin"/>
    <property type="match status" value="1"/>
</dbReference>
<dbReference type="Proteomes" id="UP000596827">
    <property type="component" value="Unassembled WGS sequence"/>
</dbReference>
<dbReference type="EMBL" id="JACORU010000011">
    <property type="protein sequence ID" value="MBC5767587.1"/>
    <property type="molecule type" value="Genomic_DNA"/>
</dbReference>
<comment type="caution">
    <text evidence="1">The sequence shown here is derived from an EMBL/GenBank/DDBJ whole genome shotgun (WGS) entry which is preliminary data.</text>
</comment>
<gene>
    <name evidence="1" type="ORF">H8R02_24190</name>
</gene>
<proteinExistence type="predicted"/>